<evidence type="ECO:0000259" key="2">
    <source>
        <dbReference type="PROSITE" id="PS50097"/>
    </source>
</evidence>
<evidence type="ECO:0000313" key="4">
    <source>
        <dbReference type="Proteomes" id="UP001392437"/>
    </source>
</evidence>
<dbReference type="EMBL" id="JAQQWP010000008">
    <property type="protein sequence ID" value="KAK8106707.1"/>
    <property type="molecule type" value="Genomic_DNA"/>
</dbReference>
<keyword evidence="4" id="KW-1185">Reference proteome</keyword>
<proteinExistence type="predicted"/>
<dbReference type="Pfam" id="PF00651">
    <property type="entry name" value="BTB"/>
    <property type="match status" value="1"/>
</dbReference>
<name>A0AAW0QKY5_9PEZI</name>
<evidence type="ECO:0000313" key="3">
    <source>
        <dbReference type="EMBL" id="KAK8106707.1"/>
    </source>
</evidence>
<comment type="caution">
    <text evidence="3">The sequence shown here is derived from an EMBL/GenBank/DDBJ whole genome shotgun (WGS) entry which is preliminary data.</text>
</comment>
<dbReference type="InterPro" id="IPR000210">
    <property type="entry name" value="BTB/POZ_dom"/>
</dbReference>
<evidence type="ECO:0000256" key="1">
    <source>
        <dbReference type="SAM" id="MobiDB-lite"/>
    </source>
</evidence>
<organism evidence="3 4">
    <name type="scientific">Apiospora kogelbergensis</name>
    <dbReference type="NCBI Taxonomy" id="1337665"/>
    <lineage>
        <taxon>Eukaryota</taxon>
        <taxon>Fungi</taxon>
        <taxon>Dikarya</taxon>
        <taxon>Ascomycota</taxon>
        <taxon>Pezizomycotina</taxon>
        <taxon>Sordariomycetes</taxon>
        <taxon>Xylariomycetidae</taxon>
        <taxon>Amphisphaeriales</taxon>
        <taxon>Apiosporaceae</taxon>
        <taxon>Apiospora</taxon>
    </lineage>
</organism>
<dbReference type="SUPFAM" id="SSF54695">
    <property type="entry name" value="POZ domain"/>
    <property type="match status" value="1"/>
</dbReference>
<dbReference type="Proteomes" id="UP001392437">
    <property type="component" value="Unassembled WGS sequence"/>
</dbReference>
<dbReference type="PANTHER" id="PTHR47843">
    <property type="entry name" value="BTB DOMAIN-CONTAINING PROTEIN-RELATED"/>
    <property type="match status" value="1"/>
</dbReference>
<gene>
    <name evidence="3" type="ORF">PG999_010066</name>
</gene>
<dbReference type="Gene3D" id="3.30.710.10">
    <property type="entry name" value="Potassium Channel Kv1.1, Chain A"/>
    <property type="match status" value="1"/>
</dbReference>
<dbReference type="PANTHER" id="PTHR47843:SF2">
    <property type="entry name" value="BTB DOMAIN-CONTAINING PROTEIN"/>
    <property type="match status" value="1"/>
</dbReference>
<dbReference type="InterPro" id="IPR011333">
    <property type="entry name" value="SKP1/BTB/POZ_sf"/>
</dbReference>
<sequence length="262" mass="29735">MAAIPFEKIVSSKTFRFLVGPQRREFTVHEAAFTSVSESLKALIEGNMQEAQEQLAVFDFVDEDTFARFCEFAYTGDYTISTVRTPSRLTEKAPFSHKTSSDSLIGSGANDDVRGWAEVSSNPKKRKKGNVFEAPQPSKKDKIWVRFQDLNFTITDPGFIPIQDKDHLDCPDMLLPHAQLYVFADYNLVAELKQLALFRLHATLFANTSASEVGDRTLREVITLYATCHLEDLLDCSEFQEVLLRQNELSRDLIGQVRDRLN</sequence>
<feature type="domain" description="BTB" evidence="2">
    <location>
        <begin position="13"/>
        <end position="82"/>
    </location>
</feature>
<protein>
    <submittedName>
        <fullName evidence="3">BTB/POZ fold protein</fullName>
    </submittedName>
</protein>
<feature type="region of interest" description="Disordered" evidence="1">
    <location>
        <begin position="116"/>
        <end position="135"/>
    </location>
</feature>
<dbReference type="AlphaFoldDB" id="A0AAW0QKY5"/>
<accession>A0AAW0QKY5</accession>
<reference evidence="3 4" key="1">
    <citation type="submission" date="2023-01" db="EMBL/GenBank/DDBJ databases">
        <title>Analysis of 21 Apiospora genomes using comparative genomics revels a genus with tremendous synthesis potential of carbohydrate active enzymes and secondary metabolites.</title>
        <authorList>
            <person name="Sorensen T."/>
        </authorList>
    </citation>
    <scope>NUCLEOTIDE SEQUENCE [LARGE SCALE GENOMIC DNA]</scope>
    <source>
        <strain evidence="3 4">CBS 117206</strain>
    </source>
</reference>
<dbReference type="PROSITE" id="PS50097">
    <property type="entry name" value="BTB"/>
    <property type="match status" value="1"/>
</dbReference>